<accession>A0A2G9QHZ8</accession>
<gene>
    <name evidence="9" type="ORF">AB205_0087690</name>
</gene>
<evidence type="ECO:0008006" key="11">
    <source>
        <dbReference type="Google" id="ProtNLM"/>
    </source>
</evidence>
<feature type="transmembrane region" description="Helical" evidence="8">
    <location>
        <begin position="26"/>
        <end position="50"/>
    </location>
</feature>
<protein>
    <recommendedName>
        <fullName evidence="11">G-protein coupled receptors family 1 profile domain-containing protein</fullName>
    </recommendedName>
</protein>
<comment type="subcellular location">
    <subcellularLocation>
        <location evidence="1">Membrane</location>
        <topology evidence="1">Multi-pass membrane protein</topology>
    </subcellularLocation>
</comment>
<evidence type="ECO:0000256" key="7">
    <source>
        <dbReference type="ARBA" id="ARBA00023224"/>
    </source>
</evidence>
<dbReference type="GO" id="GO:0004930">
    <property type="term" value="F:G protein-coupled receptor activity"/>
    <property type="evidence" value="ECO:0007669"/>
    <property type="project" value="UniProtKB-KW"/>
</dbReference>
<dbReference type="Pfam" id="PF13853">
    <property type="entry name" value="7tm_4"/>
    <property type="match status" value="1"/>
</dbReference>
<keyword evidence="6" id="KW-0675">Receptor</keyword>
<dbReference type="AlphaFoldDB" id="A0A2G9QHZ8"/>
<evidence type="ECO:0000256" key="8">
    <source>
        <dbReference type="SAM" id="Phobius"/>
    </source>
</evidence>
<dbReference type="Proteomes" id="UP000228934">
    <property type="component" value="Unassembled WGS sequence"/>
</dbReference>
<name>A0A2G9QHZ8_AQUCT</name>
<organism evidence="9 10">
    <name type="scientific">Aquarana catesbeiana</name>
    <name type="common">American bullfrog</name>
    <name type="synonym">Rana catesbeiana</name>
    <dbReference type="NCBI Taxonomy" id="8400"/>
    <lineage>
        <taxon>Eukaryota</taxon>
        <taxon>Metazoa</taxon>
        <taxon>Chordata</taxon>
        <taxon>Craniata</taxon>
        <taxon>Vertebrata</taxon>
        <taxon>Euteleostomi</taxon>
        <taxon>Amphibia</taxon>
        <taxon>Batrachia</taxon>
        <taxon>Anura</taxon>
        <taxon>Neobatrachia</taxon>
        <taxon>Ranoidea</taxon>
        <taxon>Ranidae</taxon>
        <taxon>Aquarana</taxon>
    </lineage>
</organism>
<keyword evidence="5 8" id="KW-0472">Membrane</keyword>
<dbReference type="EMBL" id="KV978634">
    <property type="protein sequence ID" value="PIO15234.1"/>
    <property type="molecule type" value="Genomic_DNA"/>
</dbReference>
<keyword evidence="3 8" id="KW-1133">Transmembrane helix</keyword>
<keyword evidence="2 8" id="KW-0812">Transmembrane</keyword>
<keyword evidence="4" id="KW-0297">G-protein coupled receptor</keyword>
<evidence type="ECO:0000256" key="4">
    <source>
        <dbReference type="ARBA" id="ARBA00023040"/>
    </source>
</evidence>
<dbReference type="SUPFAM" id="SSF81321">
    <property type="entry name" value="Family A G protein-coupled receptor-like"/>
    <property type="match status" value="1"/>
</dbReference>
<evidence type="ECO:0000313" key="9">
    <source>
        <dbReference type="EMBL" id="PIO15234.1"/>
    </source>
</evidence>
<dbReference type="Gene3D" id="1.20.1070.10">
    <property type="entry name" value="Rhodopsin 7-helix transmembrane proteins"/>
    <property type="match status" value="1"/>
</dbReference>
<evidence type="ECO:0000256" key="6">
    <source>
        <dbReference type="ARBA" id="ARBA00023170"/>
    </source>
</evidence>
<evidence type="ECO:0000256" key="3">
    <source>
        <dbReference type="ARBA" id="ARBA00022989"/>
    </source>
</evidence>
<evidence type="ECO:0000256" key="1">
    <source>
        <dbReference type="ARBA" id="ARBA00004141"/>
    </source>
</evidence>
<keyword evidence="7" id="KW-0807">Transducer</keyword>
<proteinExistence type="predicted"/>
<keyword evidence="10" id="KW-1185">Reference proteome</keyword>
<feature type="transmembrane region" description="Helical" evidence="8">
    <location>
        <begin position="62"/>
        <end position="82"/>
    </location>
</feature>
<reference evidence="10" key="1">
    <citation type="journal article" date="2017" name="Nat. Commun.">
        <title>The North American bullfrog draft genome provides insight into hormonal regulation of long noncoding RNA.</title>
        <authorList>
            <person name="Hammond S.A."/>
            <person name="Warren R.L."/>
            <person name="Vandervalk B.P."/>
            <person name="Kucuk E."/>
            <person name="Khan H."/>
            <person name="Gibb E.A."/>
            <person name="Pandoh P."/>
            <person name="Kirk H."/>
            <person name="Zhao Y."/>
            <person name="Jones M."/>
            <person name="Mungall A.J."/>
            <person name="Coope R."/>
            <person name="Pleasance S."/>
            <person name="Moore R.A."/>
            <person name="Holt R.A."/>
            <person name="Round J.M."/>
            <person name="Ohora S."/>
            <person name="Walle B.V."/>
            <person name="Veldhoen N."/>
            <person name="Helbing C.C."/>
            <person name="Birol I."/>
        </authorList>
    </citation>
    <scope>NUCLEOTIDE SEQUENCE [LARGE SCALE GENOMIC DNA]</scope>
</reference>
<dbReference type="GO" id="GO:0016020">
    <property type="term" value="C:membrane"/>
    <property type="evidence" value="ECO:0007669"/>
    <property type="project" value="UniProtKB-SubCell"/>
</dbReference>
<dbReference type="InterPro" id="IPR000725">
    <property type="entry name" value="Olfact_rcpt"/>
</dbReference>
<dbReference type="PANTHER" id="PTHR48018">
    <property type="entry name" value="OLFACTORY RECEPTOR"/>
    <property type="match status" value="1"/>
</dbReference>
<dbReference type="GO" id="GO:0004984">
    <property type="term" value="F:olfactory receptor activity"/>
    <property type="evidence" value="ECO:0007669"/>
    <property type="project" value="InterPro"/>
</dbReference>
<evidence type="ECO:0000313" key="10">
    <source>
        <dbReference type="Proteomes" id="UP000228934"/>
    </source>
</evidence>
<evidence type="ECO:0000256" key="5">
    <source>
        <dbReference type="ARBA" id="ARBA00023136"/>
    </source>
</evidence>
<evidence type="ECO:0000256" key="2">
    <source>
        <dbReference type="ARBA" id="ARBA00022692"/>
    </source>
</evidence>
<dbReference type="OrthoDB" id="9908726at2759"/>
<sequence>MSHLNKTKVIMFVFSGLTHNEQLAPFLFTFFLNVYLVCVVFNFGMMFIVLKASNLHTPMYYFLSYLSLVDLFYSSVIAPKMLADLMSKIKFPEKWKAACLRRETEVMQLIIEEEKVHLGEINKLTEESVSQLDPFKDEPEFNRLNELLRKEGDIDGCTMGTGICLHLELWEEQVVYHLPLYCAHAATWAHYIDDVLVVWMGTVEELEEFMMELNGNDRIICFTYNFHYSKISFLDLSISIDQGRLSTCTFRKEMQPTLFCIPQVTTLSPLFDGY</sequence>